<dbReference type="RefSeq" id="WP_196988905.1">
    <property type="nucleotide sequence ID" value="NZ_JADWYR010000001.1"/>
</dbReference>
<evidence type="ECO:0000313" key="2">
    <source>
        <dbReference type="Proteomes" id="UP000628448"/>
    </source>
</evidence>
<name>A0A931GTY2_9BACT</name>
<dbReference type="EMBL" id="JADWYR010000001">
    <property type="protein sequence ID" value="MBG9374815.1"/>
    <property type="molecule type" value="Genomic_DNA"/>
</dbReference>
<organism evidence="1 2">
    <name type="scientific">Panacibacter microcysteis</name>
    <dbReference type="NCBI Taxonomy" id="2793269"/>
    <lineage>
        <taxon>Bacteria</taxon>
        <taxon>Pseudomonadati</taxon>
        <taxon>Bacteroidota</taxon>
        <taxon>Chitinophagia</taxon>
        <taxon>Chitinophagales</taxon>
        <taxon>Chitinophagaceae</taxon>
        <taxon>Panacibacter</taxon>
    </lineage>
</organism>
<sequence length="298" mass="32963">MKYYLVAAACFCMLLSCEKEIKININQQAPKLVVDASIENNGVPLVALSTSLNYFNTISPEELANSFVHDAVVTVGNGTQTVTLKEYSITDTSGFTLFYYSVDSSDFAQILIGELDKTYTLNVTTKDGETYSSTTTIPRLTKTVDSLFWKPVPFVEDTTLCALMLTVTDPPGLGNYVRYFTSVNNGRFLPGLNSVFDDQVVDGITVTLQFDAGWDKNSLEDPIQQESYGFVHRGDTVTLKYCNIDRATYLFWNTWEFAWQSNGNPFSTPGKVLGNISNGALGGFSGYAVQYKTLIIPK</sequence>
<comment type="caution">
    <text evidence="1">The sequence shown here is derived from an EMBL/GenBank/DDBJ whole genome shotgun (WGS) entry which is preliminary data.</text>
</comment>
<dbReference type="Pfam" id="PF14054">
    <property type="entry name" value="DUF4249"/>
    <property type="match status" value="1"/>
</dbReference>
<dbReference type="InterPro" id="IPR025345">
    <property type="entry name" value="DUF4249"/>
</dbReference>
<dbReference type="AlphaFoldDB" id="A0A931GTY2"/>
<evidence type="ECO:0000313" key="1">
    <source>
        <dbReference type="EMBL" id="MBG9374815.1"/>
    </source>
</evidence>
<protein>
    <submittedName>
        <fullName evidence="1">DUF4249 domain-containing protein</fullName>
    </submittedName>
</protein>
<gene>
    <name evidence="1" type="ORF">I5907_01100</name>
</gene>
<dbReference type="PROSITE" id="PS51257">
    <property type="entry name" value="PROKAR_LIPOPROTEIN"/>
    <property type="match status" value="1"/>
</dbReference>
<dbReference type="Proteomes" id="UP000628448">
    <property type="component" value="Unassembled WGS sequence"/>
</dbReference>
<accession>A0A931GTY2</accession>
<proteinExistence type="predicted"/>
<reference evidence="1" key="1">
    <citation type="submission" date="2020-11" db="EMBL/GenBank/DDBJ databases">
        <title>Bacterial whole genome sequence for Panacibacter sp. DH6.</title>
        <authorList>
            <person name="Le V."/>
            <person name="Ko S."/>
            <person name="Ahn C.-Y."/>
            <person name="Oh H.-M."/>
        </authorList>
    </citation>
    <scope>NUCLEOTIDE SEQUENCE</scope>
    <source>
        <strain evidence="1">DH6</strain>
    </source>
</reference>
<keyword evidence="2" id="KW-1185">Reference proteome</keyword>